<organism evidence="2 3">
    <name type="scientific">Staurois parvus</name>
    <dbReference type="NCBI Taxonomy" id="386267"/>
    <lineage>
        <taxon>Eukaryota</taxon>
        <taxon>Metazoa</taxon>
        <taxon>Chordata</taxon>
        <taxon>Craniata</taxon>
        <taxon>Vertebrata</taxon>
        <taxon>Euteleostomi</taxon>
        <taxon>Amphibia</taxon>
        <taxon>Batrachia</taxon>
        <taxon>Anura</taxon>
        <taxon>Neobatrachia</taxon>
        <taxon>Ranoidea</taxon>
        <taxon>Ranidae</taxon>
        <taxon>Staurois</taxon>
    </lineage>
</organism>
<proteinExistence type="predicted"/>
<evidence type="ECO:0000313" key="3">
    <source>
        <dbReference type="Proteomes" id="UP001162483"/>
    </source>
</evidence>
<accession>A0ABN9BEQ8</accession>
<evidence type="ECO:0000256" key="1">
    <source>
        <dbReference type="SAM" id="MobiDB-lite"/>
    </source>
</evidence>
<dbReference type="EMBL" id="CATNWA010003731">
    <property type="protein sequence ID" value="CAI9546089.1"/>
    <property type="molecule type" value="Genomic_DNA"/>
</dbReference>
<reference evidence="2" key="1">
    <citation type="submission" date="2023-05" db="EMBL/GenBank/DDBJ databases">
        <authorList>
            <person name="Stuckert A."/>
        </authorList>
    </citation>
    <scope>NUCLEOTIDE SEQUENCE</scope>
</reference>
<name>A0ABN9BEQ8_9NEOB</name>
<dbReference type="Proteomes" id="UP001162483">
    <property type="component" value="Unassembled WGS sequence"/>
</dbReference>
<keyword evidence="3" id="KW-1185">Reference proteome</keyword>
<feature type="non-terminal residue" evidence="2">
    <location>
        <position position="129"/>
    </location>
</feature>
<protein>
    <submittedName>
        <fullName evidence="2">Uncharacterized protein</fullName>
    </submittedName>
</protein>
<sequence length="129" mass="13469">MNIPCVVGMNEVAWQETRGIMHASNGQDALGVAVGMVPSGGTVSGPIGNHPHAIPPGASNAQVPLSGRSQDDATVGYFFQRQAGEQVNGYSNKHRWPTGDSVEASVRSADDLNHGFQALALESRGMGEV</sequence>
<evidence type="ECO:0000313" key="2">
    <source>
        <dbReference type="EMBL" id="CAI9546089.1"/>
    </source>
</evidence>
<comment type="caution">
    <text evidence="2">The sequence shown here is derived from an EMBL/GenBank/DDBJ whole genome shotgun (WGS) entry which is preliminary data.</text>
</comment>
<feature type="region of interest" description="Disordered" evidence="1">
    <location>
        <begin position="42"/>
        <end position="67"/>
    </location>
</feature>
<gene>
    <name evidence="2" type="ORF">SPARVUS_LOCUS2783184</name>
</gene>